<dbReference type="Pfam" id="PF00924">
    <property type="entry name" value="MS_channel_2nd"/>
    <property type="match status" value="1"/>
</dbReference>
<feature type="domain" description="Mechanosensitive ion channel MscS" evidence="9">
    <location>
        <begin position="596"/>
        <end position="662"/>
    </location>
</feature>
<feature type="domain" description="Mechanosensitive ion channel MscS C-terminal" evidence="10">
    <location>
        <begin position="672"/>
        <end position="755"/>
    </location>
</feature>
<feature type="transmembrane region" description="Helical" evidence="8">
    <location>
        <begin position="510"/>
        <end position="531"/>
    </location>
</feature>
<evidence type="ECO:0000256" key="8">
    <source>
        <dbReference type="SAM" id="Phobius"/>
    </source>
</evidence>
<dbReference type="PANTHER" id="PTHR30347:SF1">
    <property type="entry name" value="MECHANOSENSITIVE CHANNEL MSCK"/>
    <property type="match status" value="1"/>
</dbReference>
<gene>
    <name evidence="11" type="ORF">JIN85_05670</name>
</gene>
<organism evidence="11 12">
    <name type="scientific">Luteolibacter pohnpeiensis</name>
    <dbReference type="NCBI Taxonomy" id="454153"/>
    <lineage>
        <taxon>Bacteria</taxon>
        <taxon>Pseudomonadati</taxon>
        <taxon>Verrucomicrobiota</taxon>
        <taxon>Verrucomicrobiia</taxon>
        <taxon>Verrucomicrobiales</taxon>
        <taxon>Verrucomicrobiaceae</taxon>
        <taxon>Luteolibacter</taxon>
    </lineage>
</organism>
<dbReference type="PANTHER" id="PTHR30347">
    <property type="entry name" value="POTASSIUM CHANNEL RELATED"/>
    <property type="match status" value="1"/>
</dbReference>
<dbReference type="InterPro" id="IPR052702">
    <property type="entry name" value="MscS-like_channel"/>
</dbReference>
<feature type="transmembrane region" description="Helical" evidence="8">
    <location>
        <begin position="552"/>
        <end position="572"/>
    </location>
</feature>
<dbReference type="AlphaFoldDB" id="A0A934S903"/>
<dbReference type="InterPro" id="IPR006685">
    <property type="entry name" value="MscS_channel_2nd"/>
</dbReference>
<dbReference type="InterPro" id="IPR023408">
    <property type="entry name" value="MscS_beta-dom_sf"/>
</dbReference>
<evidence type="ECO:0000313" key="12">
    <source>
        <dbReference type="Proteomes" id="UP000603141"/>
    </source>
</evidence>
<evidence type="ECO:0000256" key="5">
    <source>
        <dbReference type="ARBA" id="ARBA00022989"/>
    </source>
</evidence>
<dbReference type="GO" id="GO:0008381">
    <property type="term" value="F:mechanosensitive monoatomic ion channel activity"/>
    <property type="evidence" value="ECO:0007669"/>
    <property type="project" value="UniProtKB-ARBA"/>
</dbReference>
<dbReference type="Gene3D" id="3.30.70.100">
    <property type="match status" value="1"/>
</dbReference>
<keyword evidence="12" id="KW-1185">Reference proteome</keyword>
<evidence type="ECO:0000256" key="2">
    <source>
        <dbReference type="ARBA" id="ARBA00008017"/>
    </source>
</evidence>
<evidence type="ECO:0000313" key="11">
    <source>
        <dbReference type="EMBL" id="MBK1881892.1"/>
    </source>
</evidence>
<dbReference type="Proteomes" id="UP000603141">
    <property type="component" value="Unassembled WGS sequence"/>
</dbReference>
<feature type="transmembrane region" description="Helical" evidence="8">
    <location>
        <begin position="578"/>
        <end position="598"/>
    </location>
</feature>
<comment type="caution">
    <text evidence="11">The sequence shown here is derived from an EMBL/GenBank/DDBJ whole genome shotgun (WGS) entry which is preliminary data.</text>
</comment>
<comment type="similarity">
    <text evidence="2">Belongs to the MscS (TC 1.A.23) family.</text>
</comment>
<dbReference type="InterPro" id="IPR049278">
    <property type="entry name" value="MS_channel_C"/>
</dbReference>
<keyword evidence="6 8" id="KW-0472">Membrane</keyword>
<evidence type="ECO:0000256" key="7">
    <source>
        <dbReference type="SAM" id="Coils"/>
    </source>
</evidence>
<feature type="coiled-coil region" evidence="7">
    <location>
        <begin position="218"/>
        <end position="305"/>
    </location>
</feature>
<dbReference type="InterPro" id="IPR010920">
    <property type="entry name" value="LSM_dom_sf"/>
</dbReference>
<dbReference type="Pfam" id="PF21082">
    <property type="entry name" value="MS_channel_3rd"/>
    <property type="match status" value="1"/>
</dbReference>
<evidence type="ECO:0000256" key="3">
    <source>
        <dbReference type="ARBA" id="ARBA00022475"/>
    </source>
</evidence>
<dbReference type="SUPFAM" id="SSF50182">
    <property type="entry name" value="Sm-like ribonucleoproteins"/>
    <property type="match status" value="1"/>
</dbReference>
<dbReference type="SUPFAM" id="SSF82689">
    <property type="entry name" value="Mechanosensitive channel protein MscS (YggB), C-terminal domain"/>
    <property type="match status" value="1"/>
</dbReference>
<sequence>MITRLGERAFRLVWFMALLGILLPRATAQLSNLLPKSESAASAKPLTLTQRADKLKSIQADARSELAKLDDSEGAPTLPAGISADDLAARRQTLDQIIRGVSRALTYFDAIPNEKKALETAREAASSWSGFTDPPPYSWLMVDDLINRRDGSAKKASTYQSSISLLQRSLESLQKESSDLQDQTQKLVKENAANPDNAANAWRLEFAAESTKLIAVRTESLRVNIELLEVQVETAKSETGLLDRQATAAKKKATLSDEDIEKLRSSAQERAEALKKEAAAIRPRIKSVTAERAKAQSALDLLKAKNDPPAAQEDLDLAQAKVSSAETRTDALQFIADNLESLASVESFMPEIYVKRKAYLEEQNKTKREAILQDLRNARDRLSAWEMVSTNDLSAVNADLANQDSISAKENSGSERQKLATATRETLFEKQLLLQRLIQTTSYYRKNLSRWIDDFEDAARPTTWTSWISFSWEKFTRAVRRVWTHKLFEIPTTEIGPDGLKTTTSQGIELGLILSAAIFFIIAYMLSSRFSRRLQRVMVGRGRIAEAQANTLRNWLMILVGAVLALTTLHLLRIPLTVFAFFGGALAIGLGFGTQTLIKNFISGIIVLFERKIRVDDIVSVNSITGKILEVNTRSSVLRSADGVETIVPNSLFLENQISNLTLSNRLSRRVMKIGVSYESAPQVVSETLKECFDRHGLVLKDPPPQVIFDDFADSALIFTVYYWIEFNDKTDLNIVASDLRFMIWKRFSDLGISIPFPQRDLHLSAAEPLQFEWAKAQPPKQEPPPKANLP</sequence>
<dbReference type="InterPro" id="IPR011066">
    <property type="entry name" value="MscS_channel_C_sf"/>
</dbReference>
<protein>
    <submittedName>
        <fullName evidence="11">Mechanosensitive ion channel</fullName>
    </submittedName>
</protein>
<name>A0A934S903_9BACT</name>
<dbReference type="RefSeq" id="WP_200268488.1">
    <property type="nucleotide sequence ID" value="NZ_JAENIJ010000006.1"/>
</dbReference>
<accession>A0A934S903</accession>
<dbReference type="InterPro" id="IPR011014">
    <property type="entry name" value="MscS_channel_TM-2"/>
</dbReference>
<dbReference type="Gene3D" id="1.10.287.1260">
    <property type="match status" value="1"/>
</dbReference>
<dbReference type="Gene3D" id="2.30.30.60">
    <property type="match status" value="1"/>
</dbReference>
<evidence type="ECO:0000256" key="1">
    <source>
        <dbReference type="ARBA" id="ARBA00004651"/>
    </source>
</evidence>
<evidence type="ECO:0000256" key="6">
    <source>
        <dbReference type="ARBA" id="ARBA00023136"/>
    </source>
</evidence>
<evidence type="ECO:0000259" key="9">
    <source>
        <dbReference type="Pfam" id="PF00924"/>
    </source>
</evidence>
<feature type="coiled-coil region" evidence="7">
    <location>
        <begin position="156"/>
        <end position="190"/>
    </location>
</feature>
<evidence type="ECO:0000256" key="4">
    <source>
        <dbReference type="ARBA" id="ARBA00022692"/>
    </source>
</evidence>
<comment type="subcellular location">
    <subcellularLocation>
        <location evidence="1">Cell membrane</location>
        <topology evidence="1">Multi-pass membrane protein</topology>
    </subcellularLocation>
</comment>
<evidence type="ECO:0000259" key="10">
    <source>
        <dbReference type="Pfam" id="PF21082"/>
    </source>
</evidence>
<dbReference type="GO" id="GO:0005886">
    <property type="term" value="C:plasma membrane"/>
    <property type="evidence" value="ECO:0007669"/>
    <property type="project" value="UniProtKB-SubCell"/>
</dbReference>
<keyword evidence="5 8" id="KW-1133">Transmembrane helix</keyword>
<proteinExistence type="inferred from homology"/>
<dbReference type="EMBL" id="JAENIJ010000006">
    <property type="protein sequence ID" value="MBK1881892.1"/>
    <property type="molecule type" value="Genomic_DNA"/>
</dbReference>
<keyword evidence="3" id="KW-1003">Cell membrane</keyword>
<keyword evidence="7" id="KW-0175">Coiled coil</keyword>
<keyword evidence="4 8" id="KW-0812">Transmembrane</keyword>
<dbReference type="SUPFAM" id="SSF82861">
    <property type="entry name" value="Mechanosensitive channel protein MscS (YggB), transmembrane region"/>
    <property type="match status" value="1"/>
</dbReference>
<reference evidence="11" key="1">
    <citation type="submission" date="2021-01" db="EMBL/GenBank/DDBJ databases">
        <title>Modified the classification status of verrucomicrobia.</title>
        <authorList>
            <person name="Feng X."/>
        </authorList>
    </citation>
    <scope>NUCLEOTIDE SEQUENCE</scope>
    <source>
        <strain evidence="11">KCTC 22041</strain>
    </source>
</reference>